<keyword evidence="3 7" id="KW-0812">Transmembrane</keyword>
<dbReference type="NCBIfam" id="TIGR00374">
    <property type="entry name" value="flippase-like domain"/>
    <property type="match status" value="1"/>
</dbReference>
<feature type="compositionally biased region" description="Basic and acidic residues" evidence="6">
    <location>
        <begin position="359"/>
        <end position="369"/>
    </location>
</feature>
<evidence type="ECO:0000256" key="4">
    <source>
        <dbReference type="ARBA" id="ARBA00022989"/>
    </source>
</evidence>
<feature type="transmembrane region" description="Helical" evidence="7">
    <location>
        <begin position="40"/>
        <end position="60"/>
    </location>
</feature>
<dbReference type="OrthoDB" id="5559127at2"/>
<feature type="compositionally biased region" description="Low complexity" evidence="6">
    <location>
        <begin position="331"/>
        <end position="342"/>
    </location>
</feature>
<dbReference type="GO" id="GO:0005886">
    <property type="term" value="C:plasma membrane"/>
    <property type="evidence" value="ECO:0007669"/>
    <property type="project" value="UniProtKB-SubCell"/>
</dbReference>
<evidence type="ECO:0000256" key="1">
    <source>
        <dbReference type="ARBA" id="ARBA00004651"/>
    </source>
</evidence>
<keyword evidence="9" id="KW-1185">Reference proteome</keyword>
<feature type="transmembrane region" description="Helical" evidence="7">
    <location>
        <begin position="303"/>
        <end position="322"/>
    </location>
</feature>
<dbReference type="InterPro" id="IPR022791">
    <property type="entry name" value="L-PG_synthase/AglD"/>
</dbReference>
<proteinExistence type="predicted"/>
<feature type="transmembrane region" description="Helical" evidence="7">
    <location>
        <begin position="147"/>
        <end position="167"/>
    </location>
</feature>
<evidence type="ECO:0000256" key="7">
    <source>
        <dbReference type="SAM" id="Phobius"/>
    </source>
</evidence>
<accession>A0A1H2FFQ2</accession>
<gene>
    <name evidence="8" type="ORF">SAMN04490197_2469</name>
</gene>
<evidence type="ECO:0000256" key="5">
    <source>
        <dbReference type="ARBA" id="ARBA00023136"/>
    </source>
</evidence>
<dbReference type="EMBL" id="LT629782">
    <property type="protein sequence ID" value="SDU06103.1"/>
    <property type="molecule type" value="Genomic_DNA"/>
</dbReference>
<dbReference type="AlphaFoldDB" id="A0A1H2FFQ2"/>
<comment type="subcellular location">
    <subcellularLocation>
        <location evidence="1">Cell membrane</location>
        <topology evidence="1">Multi-pass membrane protein</topology>
    </subcellularLocation>
</comment>
<organism evidence="8 9">
    <name type="scientific">Pseudomonas orientalis</name>
    <dbReference type="NCBI Taxonomy" id="76758"/>
    <lineage>
        <taxon>Bacteria</taxon>
        <taxon>Pseudomonadati</taxon>
        <taxon>Pseudomonadota</taxon>
        <taxon>Gammaproteobacteria</taxon>
        <taxon>Pseudomonadales</taxon>
        <taxon>Pseudomonadaceae</taxon>
        <taxon>Pseudomonas</taxon>
    </lineage>
</organism>
<keyword evidence="5 7" id="KW-0472">Membrane</keyword>
<feature type="transmembrane region" description="Helical" evidence="7">
    <location>
        <begin position="123"/>
        <end position="141"/>
    </location>
</feature>
<protein>
    <recommendedName>
        <fullName evidence="10">Flippase-like domain-containing protein</fullName>
    </recommendedName>
</protein>
<dbReference type="PANTHER" id="PTHR37693:SF1">
    <property type="entry name" value="INTEGRAL MEMBRANE PROTEIN"/>
    <property type="match status" value="1"/>
</dbReference>
<evidence type="ECO:0000256" key="2">
    <source>
        <dbReference type="ARBA" id="ARBA00022475"/>
    </source>
</evidence>
<dbReference type="Pfam" id="PF03706">
    <property type="entry name" value="LPG_synthase_TM"/>
    <property type="match status" value="1"/>
</dbReference>
<dbReference type="RefSeq" id="WP_057723858.1">
    <property type="nucleotide sequence ID" value="NZ_JYLM01000005.1"/>
</dbReference>
<evidence type="ECO:0000313" key="9">
    <source>
        <dbReference type="Proteomes" id="UP000183653"/>
    </source>
</evidence>
<keyword evidence="4 7" id="KW-1133">Transmembrane helix</keyword>
<reference evidence="8 9" key="1">
    <citation type="submission" date="2016-10" db="EMBL/GenBank/DDBJ databases">
        <authorList>
            <person name="Varghese N."/>
            <person name="Submissions S."/>
        </authorList>
    </citation>
    <scope>NUCLEOTIDE SEQUENCE [LARGE SCALE GENOMIC DNA]</scope>
    <source>
        <strain evidence="8 9">BS2775</strain>
    </source>
</reference>
<feature type="transmembrane region" description="Helical" evidence="7">
    <location>
        <begin position="201"/>
        <end position="227"/>
    </location>
</feature>
<sequence length="369" mass="40361">MRRLIWLVLALLVALVIPVWLGGGETVARLRQFPLPQLLGMFAMIIGCWLINSLRIRLLLGEQRSRLGWRKSLGVVISTEFAMCATPGGSGGPLTLMGLLARNGIRPAHGSAVFAMDQLSDMLFFFCALVGIVLYALFHSLSPRLEWLLGLSAASMVGGGVGAFLVVRFHRRLIRLAGRALKAMKVRVGTRRRWARRLLRFLAAFTQTLKLPWSTLLGVFALTSLHWLLRYSVLYLALRGLGGEVQWAWSFLIQMLSLTAGQFSLLPGGAGAAELTSAALLAPMVGNATAAAAILIWRAVTYYFYLLAGAPVFLLMVGKPLLKRLFRGQPAAAHPPATVPTTGRRQESQCHPQHPAHPGRSDSDSLRPR</sequence>
<feature type="region of interest" description="Disordered" evidence="6">
    <location>
        <begin position="331"/>
        <end position="369"/>
    </location>
</feature>
<keyword evidence="2" id="KW-1003">Cell membrane</keyword>
<evidence type="ECO:0000256" key="3">
    <source>
        <dbReference type="ARBA" id="ARBA00022692"/>
    </source>
</evidence>
<evidence type="ECO:0000313" key="8">
    <source>
        <dbReference type="EMBL" id="SDU06103.1"/>
    </source>
</evidence>
<evidence type="ECO:0008006" key="10">
    <source>
        <dbReference type="Google" id="ProtNLM"/>
    </source>
</evidence>
<dbReference type="Proteomes" id="UP000183653">
    <property type="component" value="Chromosome I"/>
</dbReference>
<evidence type="ECO:0000256" key="6">
    <source>
        <dbReference type="SAM" id="MobiDB-lite"/>
    </source>
</evidence>
<name>A0A1H2FFQ2_9PSED</name>
<dbReference type="PANTHER" id="PTHR37693">
    <property type="entry name" value="PHOSPHATIDYLGLYCEROL LYSYLTRANSFERASE"/>
    <property type="match status" value="1"/>
</dbReference>